<keyword evidence="1" id="KW-0472">Membrane</keyword>
<reference evidence="2 3" key="1">
    <citation type="journal article" date="2018" name="Nat. Ecol. Evol.">
        <title>Shark genomes provide insights into elasmobranch evolution and the origin of vertebrates.</title>
        <authorList>
            <person name="Hara Y"/>
            <person name="Yamaguchi K"/>
            <person name="Onimaru K"/>
            <person name="Kadota M"/>
            <person name="Koyanagi M"/>
            <person name="Keeley SD"/>
            <person name="Tatsumi K"/>
            <person name="Tanaka K"/>
            <person name="Motone F"/>
            <person name="Kageyama Y"/>
            <person name="Nozu R"/>
            <person name="Adachi N"/>
            <person name="Nishimura O"/>
            <person name="Nakagawa R"/>
            <person name="Tanegashima C"/>
            <person name="Kiyatake I"/>
            <person name="Matsumoto R"/>
            <person name="Murakumo K"/>
            <person name="Nishida K"/>
            <person name="Terakita A"/>
            <person name="Kuratani S"/>
            <person name="Sato K"/>
            <person name="Hyodo S Kuraku.S."/>
        </authorList>
    </citation>
    <scope>NUCLEOTIDE SEQUENCE [LARGE SCALE GENOMIC DNA]</scope>
</reference>
<evidence type="ECO:0000313" key="2">
    <source>
        <dbReference type="EMBL" id="GCC24379.1"/>
    </source>
</evidence>
<gene>
    <name evidence="2" type="ORF">chiPu_0002779</name>
</gene>
<keyword evidence="1" id="KW-1133">Transmembrane helix</keyword>
<dbReference type="Proteomes" id="UP000287033">
    <property type="component" value="Unassembled WGS sequence"/>
</dbReference>
<dbReference type="AlphaFoldDB" id="A0A401S1W0"/>
<evidence type="ECO:0000313" key="3">
    <source>
        <dbReference type="Proteomes" id="UP000287033"/>
    </source>
</evidence>
<evidence type="ECO:0000256" key="1">
    <source>
        <dbReference type="SAM" id="Phobius"/>
    </source>
</evidence>
<keyword evidence="1" id="KW-0812">Transmembrane</keyword>
<sequence>MQLNNKAAEGQDGPHADLGHVTQRVEAVPSANATQRSERRSHTTTAACWESVWLLWRRRGKDNMFEEEKNSASYSDMFSVDSELERMVPVLSIFIIFILFVLTNFFLLYMIPVNIYNHSPLSLRRGT</sequence>
<comment type="caution">
    <text evidence="2">The sequence shown here is derived from an EMBL/GenBank/DDBJ whole genome shotgun (WGS) entry which is preliminary data.</text>
</comment>
<keyword evidence="3" id="KW-1185">Reference proteome</keyword>
<protein>
    <submittedName>
        <fullName evidence="2">Uncharacterized protein</fullName>
    </submittedName>
</protein>
<organism evidence="2 3">
    <name type="scientific">Chiloscyllium punctatum</name>
    <name type="common">Brownbanded bambooshark</name>
    <name type="synonym">Hemiscyllium punctatum</name>
    <dbReference type="NCBI Taxonomy" id="137246"/>
    <lineage>
        <taxon>Eukaryota</taxon>
        <taxon>Metazoa</taxon>
        <taxon>Chordata</taxon>
        <taxon>Craniata</taxon>
        <taxon>Vertebrata</taxon>
        <taxon>Chondrichthyes</taxon>
        <taxon>Elasmobranchii</taxon>
        <taxon>Galeomorphii</taxon>
        <taxon>Galeoidea</taxon>
        <taxon>Orectolobiformes</taxon>
        <taxon>Hemiscylliidae</taxon>
        <taxon>Chiloscyllium</taxon>
    </lineage>
</organism>
<dbReference type="EMBL" id="BEZZ01000055">
    <property type="protein sequence ID" value="GCC24379.1"/>
    <property type="molecule type" value="Genomic_DNA"/>
</dbReference>
<feature type="transmembrane region" description="Helical" evidence="1">
    <location>
        <begin position="87"/>
        <end position="111"/>
    </location>
</feature>
<proteinExistence type="predicted"/>
<name>A0A401S1W0_CHIPU</name>
<accession>A0A401S1W0</accession>